<protein>
    <submittedName>
        <fullName evidence="2">Uncharacterized protein</fullName>
    </submittedName>
</protein>
<dbReference type="Proteomes" id="UP000181951">
    <property type="component" value="Unassembled WGS sequence"/>
</dbReference>
<accession>A0A1H8RQR0</accession>
<keyword evidence="1" id="KW-1133">Transmembrane helix</keyword>
<dbReference type="OrthoDB" id="3387554at2"/>
<keyword evidence="1" id="KW-0812">Transmembrane</keyword>
<name>A0A1H8RQR0_9ACTN</name>
<reference evidence="2 3" key="1">
    <citation type="submission" date="2016-10" db="EMBL/GenBank/DDBJ databases">
        <authorList>
            <person name="de Groot N.N."/>
        </authorList>
    </citation>
    <scope>NUCLEOTIDE SEQUENCE [LARGE SCALE GENOMIC DNA]</scope>
    <source>
        <strain evidence="2 3">CGMCC 4.2026</strain>
    </source>
</reference>
<evidence type="ECO:0000313" key="2">
    <source>
        <dbReference type="EMBL" id="SEO68293.1"/>
    </source>
</evidence>
<evidence type="ECO:0000256" key="1">
    <source>
        <dbReference type="SAM" id="Phobius"/>
    </source>
</evidence>
<organism evidence="2 3">
    <name type="scientific">Actinacidiphila rubida</name>
    <dbReference type="NCBI Taxonomy" id="310780"/>
    <lineage>
        <taxon>Bacteria</taxon>
        <taxon>Bacillati</taxon>
        <taxon>Actinomycetota</taxon>
        <taxon>Actinomycetes</taxon>
        <taxon>Kitasatosporales</taxon>
        <taxon>Streptomycetaceae</taxon>
        <taxon>Actinacidiphila</taxon>
    </lineage>
</organism>
<evidence type="ECO:0000313" key="3">
    <source>
        <dbReference type="Proteomes" id="UP000181951"/>
    </source>
</evidence>
<proteinExistence type="predicted"/>
<dbReference type="AlphaFoldDB" id="A0A1H8RQR0"/>
<keyword evidence="3" id="KW-1185">Reference proteome</keyword>
<keyword evidence="1" id="KW-0472">Membrane</keyword>
<dbReference type="EMBL" id="FODD01000036">
    <property type="protein sequence ID" value="SEO68293.1"/>
    <property type="molecule type" value="Genomic_DNA"/>
</dbReference>
<gene>
    <name evidence="2" type="ORF">SAMN05216267_103617</name>
</gene>
<sequence>MIINPWRRVKPLDHAELAQLLPAPGDPVLSEGRQRLLEDFLMSKLTVDNVHRVRSRRRMAVRLAVPAALAAALTGTVLAINQATGGPASPAPATSRASADGSSMQITTAAYTLSRKPGQVVKVIFLKKGVPMPTRLRNDLQRMGVKARVYMASTTCTEHYGPIPDYEPESIFLKAVQGQRRDGVSTATIRLNEIPAGDTLEVTYVPVEDHGEHSYLVQFGLNRIKSPDSECIRAAGIPVHIIHPTQLPLSPSRR</sequence>
<dbReference type="RefSeq" id="WP_069462129.1">
    <property type="nucleotide sequence ID" value="NZ_FODD01000036.1"/>
</dbReference>
<feature type="transmembrane region" description="Helical" evidence="1">
    <location>
        <begin position="60"/>
        <end position="80"/>
    </location>
</feature>